<evidence type="ECO:0000256" key="4">
    <source>
        <dbReference type="ARBA" id="ARBA00030169"/>
    </source>
</evidence>
<feature type="binding site" evidence="5">
    <location>
        <position position="21"/>
    </location>
    <ligand>
        <name>substrate</name>
    </ligand>
</feature>
<keyword evidence="6" id="KW-0808">Transferase</keyword>
<protein>
    <recommendedName>
        <fullName evidence="2">Putative 4-hydroxy-4-methyl-2-oxoglutarate aldolase</fullName>
    </recommendedName>
    <alternativeName>
        <fullName evidence="3">Regulator of ribonuclease activity homolog</fullName>
    </alternativeName>
    <alternativeName>
        <fullName evidence="4">RraA-like protein</fullName>
    </alternativeName>
</protein>
<evidence type="ECO:0000256" key="2">
    <source>
        <dbReference type="ARBA" id="ARBA00016549"/>
    </source>
</evidence>
<evidence type="ECO:0000256" key="5">
    <source>
        <dbReference type="PIRSR" id="PIRSR605493-1"/>
    </source>
</evidence>
<evidence type="ECO:0000313" key="6">
    <source>
        <dbReference type="EMBL" id="SCB52140.1"/>
    </source>
</evidence>
<dbReference type="GO" id="GO:0008168">
    <property type="term" value="F:methyltransferase activity"/>
    <property type="evidence" value="ECO:0007669"/>
    <property type="project" value="UniProtKB-KW"/>
</dbReference>
<dbReference type="Gene3D" id="3.50.30.40">
    <property type="entry name" value="Ribonuclease E inhibitor RraA/RraA-like"/>
    <property type="match status" value="1"/>
</dbReference>
<dbReference type="GO" id="GO:0032259">
    <property type="term" value="P:methylation"/>
    <property type="evidence" value="ECO:0007669"/>
    <property type="project" value="UniProtKB-KW"/>
</dbReference>
<evidence type="ECO:0000313" key="7">
    <source>
        <dbReference type="Proteomes" id="UP000183174"/>
    </source>
</evidence>
<evidence type="ECO:0000256" key="1">
    <source>
        <dbReference type="ARBA" id="ARBA00001968"/>
    </source>
</evidence>
<keyword evidence="5" id="KW-0460">Magnesium</keyword>
<name>A0A1C3XIM0_9BRAD</name>
<dbReference type="AlphaFoldDB" id="A0A1C3XIM0"/>
<comment type="cofactor">
    <cofactor evidence="1">
        <name>a divalent metal cation</name>
        <dbReference type="ChEBI" id="CHEBI:60240"/>
    </cofactor>
</comment>
<dbReference type="InterPro" id="IPR036704">
    <property type="entry name" value="RraA/RraA-like_sf"/>
</dbReference>
<organism evidence="6 7">
    <name type="scientific">Bradyrhizobium yuanmingense</name>
    <dbReference type="NCBI Taxonomy" id="108015"/>
    <lineage>
        <taxon>Bacteria</taxon>
        <taxon>Pseudomonadati</taxon>
        <taxon>Pseudomonadota</taxon>
        <taxon>Alphaproteobacteria</taxon>
        <taxon>Hyphomicrobiales</taxon>
        <taxon>Nitrobacteraceae</taxon>
        <taxon>Bradyrhizobium</taxon>
    </lineage>
</organism>
<dbReference type="PANTHER" id="PTHR33254:SF4">
    <property type="entry name" value="4-HYDROXY-4-METHYL-2-OXOGLUTARATE ALDOLASE 3-RELATED"/>
    <property type="match status" value="1"/>
</dbReference>
<accession>A0A1C3XIM0</accession>
<dbReference type="GO" id="GO:0046872">
    <property type="term" value="F:metal ion binding"/>
    <property type="evidence" value="ECO:0007669"/>
    <property type="project" value="UniProtKB-KW"/>
</dbReference>
<dbReference type="PANTHER" id="PTHR33254">
    <property type="entry name" value="4-HYDROXY-4-METHYL-2-OXOGLUTARATE ALDOLASE 3-RELATED"/>
    <property type="match status" value="1"/>
</dbReference>
<comment type="cofactor">
    <cofactor evidence="5">
        <name>Mg(2+)</name>
        <dbReference type="ChEBI" id="CHEBI:18420"/>
    </cofactor>
</comment>
<dbReference type="SUPFAM" id="SSF89562">
    <property type="entry name" value="RraA-like"/>
    <property type="match status" value="1"/>
</dbReference>
<dbReference type="Pfam" id="PF03737">
    <property type="entry name" value="RraA-like"/>
    <property type="match status" value="1"/>
</dbReference>
<keyword evidence="6" id="KW-0489">Methyltransferase</keyword>
<feature type="binding site" evidence="5">
    <location>
        <position position="22"/>
    </location>
    <ligand>
        <name>Mg(2+)</name>
        <dbReference type="ChEBI" id="CHEBI:18420"/>
    </ligand>
</feature>
<dbReference type="EMBL" id="FMAE01000027">
    <property type="protein sequence ID" value="SCB52140.1"/>
    <property type="molecule type" value="Genomic_DNA"/>
</dbReference>
<dbReference type="InterPro" id="IPR005493">
    <property type="entry name" value="RraA/RraA-like"/>
</dbReference>
<reference evidence="6 7" key="1">
    <citation type="submission" date="2016-08" db="EMBL/GenBank/DDBJ databases">
        <authorList>
            <person name="Seilhamer J.J."/>
        </authorList>
    </citation>
    <scope>NUCLEOTIDE SEQUENCE [LARGE SCALE GENOMIC DNA]</scope>
    <source>
        <strain evidence="6 7">CCBAU 10071</strain>
    </source>
</reference>
<gene>
    <name evidence="6" type="ORF">GA0061099_102718</name>
</gene>
<dbReference type="CDD" id="cd16841">
    <property type="entry name" value="RraA_family"/>
    <property type="match status" value="1"/>
</dbReference>
<sequence>MRFRANNSLPPAAIVVDGALRDVVEWYSDEILVWARGHTPRGPSKDGAGEVNVPVACAGMAAAPGDLVIADADGVVAVPADEAPGLLVRARAHLANEARTRTRNADGTIDEARFDAVLRAMGCPVVSQENVAEFARLIQEAGHKISTLLGSQASATLSQDEDLKAGDVTPIKRRRAAKA</sequence>
<evidence type="ECO:0000256" key="3">
    <source>
        <dbReference type="ARBA" id="ARBA00029596"/>
    </source>
</evidence>
<dbReference type="Proteomes" id="UP000183174">
    <property type="component" value="Unassembled WGS sequence"/>
</dbReference>
<proteinExistence type="predicted"/>
<keyword evidence="5" id="KW-0479">Metal-binding</keyword>